<protein>
    <recommendedName>
        <fullName evidence="3">histidine kinase</fullName>
        <ecNumber evidence="3">2.7.13.3</ecNumber>
    </recommendedName>
</protein>
<dbReference type="PROSITE" id="PS50885">
    <property type="entry name" value="HAMP"/>
    <property type="match status" value="1"/>
</dbReference>
<reference evidence="11 12" key="1">
    <citation type="submission" date="2021-03" db="EMBL/GenBank/DDBJ databases">
        <title>Genomic Encyclopedia of Type Strains, Phase IV (KMG-IV): sequencing the most valuable type-strain genomes for metagenomic binning, comparative biology and taxonomic classification.</title>
        <authorList>
            <person name="Goeker M."/>
        </authorList>
    </citation>
    <scope>NUCLEOTIDE SEQUENCE [LARGE SCALE GENOMIC DNA]</scope>
    <source>
        <strain evidence="11 12">DSM 1289</strain>
    </source>
</reference>
<evidence type="ECO:0000313" key="12">
    <source>
        <dbReference type="Proteomes" id="UP000767291"/>
    </source>
</evidence>
<dbReference type="PROSITE" id="PS50109">
    <property type="entry name" value="HIS_KIN"/>
    <property type="match status" value="1"/>
</dbReference>
<keyword evidence="8" id="KW-0812">Transmembrane</keyword>
<feature type="transmembrane region" description="Helical" evidence="8">
    <location>
        <begin position="6"/>
        <end position="27"/>
    </location>
</feature>
<dbReference type="SUPFAM" id="SSF55874">
    <property type="entry name" value="ATPase domain of HSP90 chaperone/DNA topoisomerase II/histidine kinase"/>
    <property type="match status" value="1"/>
</dbReference>
<keyword evidence="8" id="KW-1133">Transmembrane helix</keyword>
<dbReference type="Pfam" id="PF00512">
    <property type="entry name" value="HisKA"/>
    <property type="match status" value="1"/>
</dbReference>
<keyword evidence="12" id="KW-1185">Reference proteome</keyword>
<dbReference type="CDD" id="cd00082">
    <property type="entry name" value="HisKA"/>
    <property type="match status" value="1"/>
</dbReference>
<evidence type="ECO:0000256" key="1">
    <source>
        <dbReference type="ARBA" id="ARBA00000085"/>
    </source>
</evidence>
<name>A0ABS4EA12_9FIRM</name>
<evidence type="ECO:0000259" key="9">
    <source>
        <dbReference type="PROSITE" id="PS50109"/>
    </source>
</evidence>
<dbReference type="Gene3D" id="3.30.450.20">
    <property type="entry name" value="PAS domain"/>
    <property type="match status" value="1"/>
</dbReference>
<evidence type="ECO:0000259" key="10">
    <source>
        <dbReference type="PROSITE" id="PS50885"/>
    </source>
</evidence>
<dbReference type="RefSeq" id="WP_209456245.1">
    <property type="nucleotide sequence ID" value="NZ_BAAACS010000013.1"/>
</dbReference>
<evidence type="ECO:0000256" key="5">
    <source>
        <dbReference type="ARBA" id="ARBA00022679"/>
    </source>
</evidence>
<dbReference type="SMART" id="SM00304">
    <property type="entry name" value="HAMP"/>
    <property type="match status" value="1"/>
</dbReference>
<evidence type="ECO:0000256" key="7">
    <source>
        <dbReference type="ARBA" id="ARBA00023012"/>
    </source>
</evidence>
<dbReference type="SUPFAM" id="SSF47384">
    <property type="entry name" value="Homodimeric domain of signal transducing histidine kinase"/>
    <property type="match status" value="1"/>
</dbReference>
<dbReference type="InterPro" id="IPR004358">
    <property type="entry name" value="Sig_transdc_His_kin-like_C"/>
</dbReference>
<dbReference type="EMBL" id="JAGGJX010000001">
    <property type="protein sequence ID" value="MBP1854790.1"/>
    <property type="molecule type" value="Genomic_DNA"/>
</dbReference>
<dbReference type="Proteomes" id="UP000767291">
    <property type="component" value="Unassembled WGS sequence"/>
</dbReference>
<sequence length="430" mass="49010">MEELGNIYILVMMLSVVVAILSLRYTLILRKYLREFTIVSKKVSNQEFNARLNISAKGELGELTRNFNYMIKNMDNAFEEVKNKHLQLISILQSISHGILAIDINGNIMLINDEAKRMIKSDLELPVEDYNINIIIKEKQILKSILNFMGSNKSEKVQTTTKQGIVYKIKQDPIYLQNSSNVMIGSIVNIEDITERVRLENMRTDFAANVSHELKTPLTSISGFVETLKSNEDIDKDTRNRFLSIIEGESDRLTRLIDDILFISFLEGKDGVPVEEVVMYDVYSEIKQITSHAAEIKNIEVNCECEDKTLSITTNRDYLKQVFLNLMDNAIKYTQNNGYVNVEIEDEVDFISIKVKDNGVGIPEDEVDRIFERFYRVDKARSRDVGGTGLGLAITKHIAKSLQGSVHVNSKLGEGSEFVFSIPKQMKKKQ</sequence>
<keyword evidence="7" id="KW-0902">Two-component regulatory system</keyword>
<dbReference type="EC" id="2.7.13.3" evidence="3"/>
<organism evidence="11 12">
    <name type="scientific">Metaclostridioides mangenotii</name>
    <dbReference type="NCBI Taxonomy" id="1540"/>
    <lineage>
        <taxon>Bacteria</taxon>
        <taxon>Bacillati</taxon>
        <taxon>Bacillota</taxon>
        <taxon>Clostridia</taxon>
        <taxon>Peptostreptococcales</taxon>
        <taxon>Peptostreptococcaceae</taxon>
        <taxon>Metaclostridioides</taxon>
    </lineage>
</organism>
<feature type="domain" description="HAMP" evidence="10">
    <location>
        <begin position="27"/>
        <end position="79"/>
    </location>
</feature>
<dbReference type="CDD" id="cd06225">
    <property type="entry name" value="HAMP"/>
    <property type="match status" value="1"/>
</dbReference>
<dbReference type="PANTHER" id="PTHR45453">
    <property type="entry name" value="PHOSPHATE REGULON SENSOR PROTEIN PHOR"/>
    <property type="match status" value="1"/>
</dbReference>
<dbReference type="InterPro" id="IPR036097">
    <property type="entry name" value="HisK_dim/P_sf"/>
</dbReference>
<dbReference type="InterPro" id="IPR050351">
    <property type="entry name" value="BphY/WalK/GraS-like"/>
</dbReference>
<keyword evidence="4" id="KW-0597">Phosphoprotein</keyword>
<dbReference type="Gene3D" id="1.10.287.130">
    <property type="match status" value="1"/>
</dbReference>
<dbReference type="SMART" id="SM00387">
    <property type="entry name" value="HATPase_c"/>
    <property type="match status" value="1"/>
</dbReference>
<dbReference type="InterPro" id="IPR003594">
    <property type="entry name" value="HATPase_dom"/>
</dbReference>
<accession>A0ABS4EA12</accession>
<comment type="catalytic activity">
    <reaction evidence="1">
        <text>ATP + protein L-histidine = ADP + protein N-phospho-L-histidine.</text>
        <dbReference type="EC" id="2.7.13.3"/>
    </reaction>
</comment>
<dbReference type="PANTHER" id="PTHR45453:SF1">
    <property type="entry name" value="PHOSPHATE REGULON SENSOR PROTEIN PHOR"/>
    <property type="match status" value="1"/>
</dbReference>
<dbReference type="InterPro" id="IPR036890">
    <property type="entry name" value="HATPase_C_sf"/>
</dbReference>
<evidence type="ECO:0000256" key="6">
    <source>
        <dbReference type="ARBA" id="ARBA00022777"/>
    </source>
</evidence>
<dbReference type="Pfam" id="PF02518">
    <property type="entry name" value="HATPase_c"/>
    <property type="match status" value="1"/>
</dbReference>
<dbReference type="SMART" id="SM00388">
    <property type="entry name" value="HisKA"/>
    <property type="match status" value="1"/>
</dbReference>
<dbReference type="PRINTS" id="PR00344">
    <property type="entry name" value="BCTRLSENSOR"/>
</dbReference>
<proteinExistence type="predicted"/>
<dbReference type="CDD" id="cd00075">
    <property type="entry name" value="HATPase"/>
    <property type="match status" value="1"/>
</dbReference>
<dbReference type="Gene3D" id="3.30.565.10">
    <property type="entry name" value="Histidine kinase-like ATPase, C-terminal domain"/>
    <property type="match status" value="1"/>
</dbReference>
<evidence type="ECO:0000256" key="2">
    <source>
        <dbReference type="ARBA" id="ARBA00004370"/>
    </source>
</evidence>
<dbReference type="Pfam" id="PF00672">
    <property type="entry name" value="HAMP"/>
    <property type="match status" value="1"/>
</dbReference>
<keyword evidence="8" id="KW-0472">Membrane</keyword>
<feature type="domain" description="Histidine kinase" evidence="9">
    <location>
        <begin position="209"/>
        <end position="426"/>
    </location>
</feature>
<dbReference type="InterPro" id="IPR003660">
    <property type="entry name" value="HAMP_dom"/>
</dbReference>
<evidence type="ECO:0000256" key="3">
    <source>
        <dbReference type="ARBA" id="ARBA00012438"/>
    </source>
</evidence>
<evidence type="ECO:0000313" key="11">
    <source>
        <dbReference type="EMBL" id="MBP1854790.1"/>
    </source>
</evidence>
<dbReference type="InterPro" id="IPR005467">
    <property type="entry name" value="His_kinase_dom"/>
</dbReference>
<gene>
    <name evidence="11" type="ORF">J2Z43_001180</name>
</gene>
<comment type="caution">
    <text evidence="11">The sequence shown here is derived from an EMBL/GenBank/DDBJ whole genome shotgun (WGS) entry which is preliminary data.</text>
</comment>
<dbReference type="SUPFAM" id="SSF158472">
    <property type="entry name" value="HAMP domain-like"/>
    <property type="match status" value="1"/>
</dbReference>
<evidence type="ECO:0000256" key="4">
    <source>
        <dbReference type="ARBA" id="ARBA00022553"/>
    </source>
</evidence>
<keyword evidence="6 11" id="KW-0418">Kinase</keyword>
<evidence type="ECO:0000256" key="8">
    <source>
        <dbReference type="SAM" id="Phobius"/>
    </source>
</evidence>
<dbReference type="Gene3D" id="6.10.340.10">
    <property type="match status" value="1"/>
</dbReference>
<keyword evidence="5 11" id="KW-0808">Transferase</keyword>
<dbReference type="GO" id="GO:0004673">
    <property type="term" value="F:protein histidine kinase activity"/>
    <property type="evidence" value="ECO:0007669"/>
    <property type="project" value="UniProtKB-EC"/>
</dbReference>
<dbReference type="InterPro" id="IPR003661">
    <property type="entry name" value="HisK_dim/P_dom"/>
</dbReference>
<comment type="subcellular location">
    <subcellularLocation>
        <location evidence="2">Membrane</location>
    </subcellularLocation>
</comment>